<gene>
    <name evidence="1" type="ORF">BDV96DRAFT_371364</name>
</gene>
<dbReference type="EMBL" id="ML977316">
    <property type="protein sequence ID" value="KAF2119139.1"/>
    <property type="molecule type" value="Genomic_DNA"/>
</dbReference>
<sequence>MGFTKIWADVLDLYRLEQSFGTSPTVSDQSHLLVSGIISDTVTDVAEVALSLESGSLDRIVDCFKLIQATHSAGEPYPHSTSQNWKEAWLRTIYTEVLWDSNIPRHATGLDIENLGARVAAQYPDFFGPQSAVDSSSTRDVLEFEDVHFSYMKITINAMTCGTRLFLTSKHYLEFENKDIAPGDQIAILSNAHTPLLLRTTNTSEATRNSSQTRYRVVSDCYVHGIMDGEATPREENPSSTIEIV</sequence>
<proteinExistence type="predicted"/>
<evidence type="ECO:0008006" key="3">
    <source>
        <dbReference type="Google" id="ProtNLM"/>
    </source>
</evidence>
<evidence type="ECO:0000313" key="2">
    <source>
        <dbReference type="Proteomes" id="UP000799770"/>
    </source>
</evidence>
<dbReference type="AlphaFoldDB" id="A0A6A5ZI63"/>
<dbReference type="Pfam" id="PF26639">
    <property type="entry name" value="Het-6_barrel"/>
    <property type="match status" value="1"/>
</dbReference>
<dbReference type="PANTHER" id="PTHR24148:SF73">
    <property type="entry name" value="HET DOMAIN PROTEIN (AFU_ORTHOLOGUE AFUA_8G01020)"/>
    <property type="match status" value="1"/>
</dbReference>
<evidence type="ECO:0000313" key="1">
    <source>
        <dbReference type="EMBL" id="KAF2119139.1"/>
    </source>
</evidence>
<protein>
    <recommendedName>
        <fullName evidence="3">Heterokaryon incompatibility protein-domain-containing protein</fullName>
    </recommendedName>
</protein>
<dbReference type="Proteomes" id="UP000799770">
    <property type="component" value="Unassembled WGS sequence"/>
</dbReference>
<keyword evidence="2" id="KW-1185">Reference proteome</keyword>
<name>A0A6A5ZI63_9PLEO</name>
<dbReference type="PANTHER" id="PTHR24148">
    <property type="entry name" value="ANKYRIN REPEAT DOMAIN-CONTAINING PROTEIN 39 HOMOLOG-RELATED"/>
    <property type="match status" value="1"/>
</dbReference>
<dbReference type="InterPro" id="IPR052895">
    <property type="entry name" value="HetReg/Transcr_Mod"/>
</dbReference>
<reference evidence="1" key="1">
    <citation type="journal article" date="2020" name="Stud. Mycol.">
        <title>101 Dothideomycetes genomes: a test case for predicting lifestyles and emergence of pathogens.</title>
        <authorList>
            <person name="Haridas S."/>
            <person name="Albert R."/>
            <person name="Binder M."/>
            <person name="Bloem J."/>
            <person name="Labutti K."/>
            <person name="Salamov A."/>
            <person name="Andreopoulos B."/>
            <person name="Baker S."/>
            <person name="Barry K."/>
            <person name="Bills G."/>
            <person name="Bluhm B."/>
            <person name="Cannon C."/>
            <person name="Castanera R."/>
            <person name="Culley D."/>
            <person name="Daum C."/>
            <person name="Ezra D."/>
            <person name="Gonzalez J."/>
            <person name="Henrissat B."/>
            <person name="Kuo A."/>
            <person name="Liang C."/>
            <person name="Lipzen A."/>
            <person name="Lutzoni F."/>
            <person name="Magnuson J."/>
            <person name="Mondo S."/>
            <person name="Nolan M."/>
            <person name="Ohm R."/>
            <person name="Pangilinan J."/>
            <person name="Park H.-J."/>
            <person name="Ramirez L."/>
            <person name="Alfaro M."/>
            <person name="Sun H."/>
            <person name="Tritt A."/>
            <person name="Yoshinaga Y."/>
            <person name="Zwiers L.-H."/>
            <person name="Turgeon B."/>
            <person name="Goodwin S."/>
            <person name="Spatafora J."/>
            <person name="Crous P."/>
            <person name="Grigoriev I."/>
        </authorList>
    </citation>
    <scope>NUCLEOTIDE SEQUENCE</scope>
    <source>
        <strain evidence="1">CBS 627.86</strain>
    </source>
</reference>
<dbReference type="OrthoDB" id="2157530at2759"/>
<organism evidence="1 2">
    <name type="scientific">Lophiotrema nucula</name>
    <dbReference type="NCBI Taxonomy" id="690887"/>
    <lineage>
        <taxon>Eukaryota</taxon>
        <taxon>Fungi</taxon>
        <taxon>Dikarya</taxon>
        <taxon>Ascomycota</taxon>
        <taxon>Pezizomycotina</taxon>
        <taxon>Dothideomycetes</taxon>
        <taxon>Pleosporomycetidae</taxon>
        <taxon>Pleosporales</taxon>
        <taxon>Lophiotremataceae</taxon>
        <taxon>Lophiotrema</taxon>
    </lineage>
</organism>
<accession>A0A6A5ZI63</accession>